<dbReference type="InterPro" id="IPR050832">
    <property type="entry name" value="Bact_Acetyltransf"/>
</dbReference>
<dbReference type="SUPFAM" id="SSF55729">
    <property type="entry name" value="Acyl-CoA N-acyltransferases (Nat)"/>
    <property type="match status" value="2"/>
</dbReference>
<dbReference type="InterPro" id="IPR016181">
    <property type="entry name" value="Acyl_CoA_acyltransferase"/>
</dbReference>
<dbReference type="STRING" id="285473.A4G23_00789"/>
<dbReference type="PANTHER" id="PTHR43877">
    <property type="entry name" value="AMINOALKYLPHOSPHONATE N-ACETYLTRANSFERASE-RELATED-RELATED"/>
    <property type="match status" value="1"/>
</dbReference>
<dbReference type="PROSITE" id="PS51186">
    <property type="entry name" value="GNAT"/>
    <property type="match status" value="2"/>
</dbReference>
<dbReference type="EMBL" id="CP017316">
    <property type="protein sequence ID" value="AOT57991.1"/>
    <property type="molecule type" value="Genomic_DNA"/>
</dbReference>
<dbReference type="RefSeq" id="WP_031134151.1">
    <property type="nucleotide sequence ID" value="NZ_CP017316.1"/>
</dbReference>
<proteinExistence type="predicted"/>
<dbReference type="GO" id="GO:0016747">
    <property type="term" value="F:acyltransferase activity, transferring groups other than amino-acyl groups"/>
    <property type="evidence" value="ECO:0007669"/>
    <property type="project" value="InterPro"/>
</dbReference>
<dbReference type="CDD" id="cd04301">
    <property type="entry name" value="NAT_SF"/>
    <property type="match status" value="2"/>
</dbReference>
<feature type="domain" description="N-acetyltransferase" evidence="3">
    <location>
        <begin position="1"/>
        <end position="125"/>
    </location>
</feature>
<keyword evidence="2" id="KW-0012">Acyltransferase</keyword>
<reference evidence="4 5" key="1">
    <citation type="submission" date="2016-09" db="EMBL/GenBank/DDBJ databases">
        <title>Streptomyces rubrolavendulae MJM4426 Genome sequencing and assembly.</title>
        <authorList>
            <person name="Kim J.-G."/>
        </authorList>
    </citation>
    <scope>NUCLEOTIDE SEQUENCE [LARGE SCALE GENOMIC DNA]</scope>
    <source>
        <strain evidence="4 5">MJM4426</strain>
    </source>
</reference>
<dbReference type="PANTHER" id="PTHR43877:SF2">
    <property type="entry name" value="AMINOALKYLPHOSPHONATE N-ACETYLTRANSFERASE-RELATED"/>
    <property type="match status" value="1"/>
</dbReference>
<gene>
    <name evidence="4" type="ORF">A4G23_00789</name>
</gene>
<dbReference type="Proteomes" id="UP000095349">
    <property type="component" value="Chromosome"/>
</dbReference>
<name>A0A1D8FXS0_9ACTN</name>
<organism evidence="4 5">
    <name type="scientific">Streptomyces rubrolavendulae</name>
    <dbReference type="NCBI Taxonomy" id="285473"/>
    <lineage>
        <taxon>Bacteria</taxon>
        <taxon>Bacillati</taxon>
        <taxon>Actinomycetota</taxon>
        <taxon>Actinomycetes</taxon>
        <taxon>Kitasatosporales</taxon>
        <taxon>Streptomycetaceae</taxon>
        <taxon>Streptomyces</taxon>
    </lineage>
</organism>
<dbReference type="OrthoDB" id="3381976at2"/>
<dbReference type="Gene3D" id="3.40.630.30">
    <property type="match status" value="2"/>
</dbReference>
<evidence type="ECO:0000256" key="1">
    <source>
        <dbReference type="ARBA" id="ARBA00022679"/>
    </source>
</evidence>
<accession>A0A1D8FXS0</accession>
<evidence type="ECO:0000256" key="2">
    <source>
        <dbReference type="ARBA" id="ARBA00023315"/>
    </source>
</evidence>
<dbReference type="AlphaFoldDB" id="A0A1D8FXS0"/>
<keyword evidence="5" id="KW-1185">Reference proteome</keyword>
<protein>
    <submittedName>
        <fullName evidence="4">Putative acetyltransferase</fullName>
    </submittedName>
</protein>
<dbReference type="KEGG" id="srn:A4G23_00789"/>
<evidence type="ECO:0000259" key="3">
    <source>
        <dbReference type="PROSITE" id="PS51186"/>
    </source>
</evidence>
<sequence length="267" mass="28171">MTTTLRPSGPLQQADDGTLARSYEVCVNSRPVGAVRVATLPAPGRPLGTISDLRVDEADRGRGRGTVAALAAEEVLRGWRCERIRVSVPAGAHAARRLAGALGYVETGHVLAKDLGPVDGADPADPADPEGPVPGGVGIRAMTDAEAAAWIAAEPGRAALLPDGPATDGTRLHVAVRDGTRIGHLWTGWRDLPTGERVPYVWEVAVAASERGRGHGRRLMRFAERVVRDAGGGRLVLRVDPGNAPARALYASLGYRPLLTDLEKTLY</sequence>
<keyword evidence="1 4" id="KW-0808">Transferase</keyword>
<evidence type="ECO:0000313" key="4">
    <source>
        <dbReference type="EMBL" id="AOT57991.1"/>
    </source>
</evidence>
<evidence type="ECO:0000313" key="5">
    <source>
        <dbReference type="Proteomes" id="UP000095349"/>
    </source>
</evidence>
<dbReference type="InterPro" id="IPR000182">
    <property type="entry name" value="GNAT_dom"/>
</dbReference>
<dbReference type="Pfam" id="PF00583">
    <property type="entry name" value="Acetyltransf_1"/>
    <property type="match status" value="2"/>
</dbReference>
<feature type="domain" description="N-acetyltransferase" evidence="3">
    <location>
        <begin position="137"/>
        <end position="267"/>
    </location>
</feature>
<dbReference type="PATRIC" id="fig|285473.5.peg.834"/>
<dbReference type="GeneID" id="91402236"/>